<dbReference type="InterPro" id="IPR036271">
    <property type="entry name" value="Tet_transcr_reg_TetR-rel_C_sf"/>
</dbReference>
<dbReference type="InterPro" id="IPR001647">
    <property type="entry name" value="HTH_TetR"/>
</dbReference>
<dbReference type="Gene3D" id="1.10.10.60">
    <property type="entry name" value="Homeodomain-like"/>
    <property type="match status" value="1"/>
</dbReference>
<dbReference type="RefSeq" id="WP_144586303.1">
    <property type="nucleotide sequence ID" value="NZ_VJWX01000035.1"/>
</dbReference>
<evidence type="ECO:0000256" key="1">
    <source>
        <dbReference type="ARBA" id="ARBA00023015"/>
    </source>
</evidence>
<dbReference type="OrthoDB" id="5242520at2"/>
<dbReference type="Pfam" id="PF00440">
    <property type="entry name" value="TetR_N"/>
    <property type="match status" value="1"/>
</dbReference>
<evidence type="ECO:0000313" key="7">
    <source>
        <dbReference type="Proteomes" id="UP000320011"/>
    </source>
</evidence>
<dbReference type="PANTHER" id="PTHR47506:SF1">
    <property type="entry name" value="HTH-TYPE TRANSCRIPTIONAL REGULATOR YJDC"/>
    <property type="match status" value="1"/>
</dbReference>
<dbReference type="Gene3D" id="1.10.357.10">
    <property type="entry name" value="Tetracycline Repressor, domain 2"/>
    <property type="match status" value="1"/>
</dbReference>
<gene>
    <name evidence="6" type="ORF">FNH05_06185</name>
</gene>
<evidence type="ECO:0000313" key="6">
    <source>
        <dbReference type="EMBL" id="TVT58887.1"/>
    </source>
</evidence>
<evidence type="ECO:0000256" key="3">
    <source>
        <dbReference type="ARBA" id="ARBA00023163"/>
    </source>
</evidence>
<protein>
    <submittedName>
        <fullName evidence="6">TetR/AcrR family transcriptional regulator</fullName>
    </submittedName>
</protein>
<comment type="caution">
    <text evidence="6">The sequence shown here is derived from an EMBL/GenBank/DDBJ whole genome shotgun (WGS) entry which is preliminary data.</text>
</comment>
<dbReference type="SUPFAM" id="SSF46689">
    <property type="entry name" value="Homeodomain-like"/>
    <property type="match status" value="1"/>
</dbReference>
<evidence type="ECO:0000259" key="5">
    <source>
        <dbReference type="PROSITE" id="PS50977"/>
    </source>
</evidence>
<feature type="domain" description="HTH tetR-type" evidence="5">
    <location>
        <begin position="17"/>
        <end position="77"/>
    </location>
</feature>
<dbReference type="InterPro" id="IPR009057">
    <property type="entry name" value="Homeodomain-like_sf"/>
</dbReference>
<dbReference type="PROSITE" id="PS50977">
    <property type="entry name" value="HTH_TETR_2"/>
    <property type="match status" value="1"/>
</dbReference>
<accession>A0A558DD21</accession>
<reference evidence="6 7" key="2">
    <citation type="submission" date="2019-08" db="EMBL/GenBank/DDBJ databases">
        <title>Amycolatopsis acidicola sp. nov., isolated from peat swamp forest soil.</title>
        <authorList>
            <person name="Srisuk N."/>
        </authorList>
    </citation>
    <scope>NUCLEOTIDE SEQUENCE [LARGE SCALE GENOMIC DNA]</scope>
    <source>
        <strain evidence="6 7">TBRC 6029</strain>
    </source>
</reference>
<dbReference type="SUPFAM" id="SSF48498">
    <property type="entry name" value="Tetracyclin repressor-like, C-terminal domain"/>
    <property type="match status" value="1"/>
</dbReference>
<dbReference type="Pfam" id="PF21313">
    <property type="entry name" value="EthR_C"/>
    <property type="match status" value="1"/>
</dbReference>
<keyword evidence="3" id="KW-0804">Transcription</keyword>
<keyword evidence="7" id="KW-1185">Reference proteome</keyword>
<feature type="DNA-binding region" description="H-T-H motif" evidence="4">
    <location>
        <begin position="40"/>
        <end position="59"/>
    </location>
</feature>
<keyword evidence="2 4" id="KW-0238">DNA-binding</keyword>
<proteinExistence type="predicted"/>
<dbReference type="PANTHER" id="PTHR47506">
    <property type="entry name" value="TRANSCRIPTIONAL REGULATORY PROTEIN"/>
    <property type="match status" value="1"/>
</dbReference>
<dbReference type="EMBL" id="VJWX01000035">
    <property type="protein sequence ID" value="TVT58887.1"/>
    <property type="molecule type" value="Genomic_DNA"/>
</dbReference>
<name>A0A558DD21_9PSEU</name>
<sequence>MTTRRDRRRQQASTGTETIEAAVLRATEELLGKQALDEIAVADILAGSGASRTSFYFYFESKDAVAAALLRHIAHDFRAAMALWVGESDQPRLDALRDAVRETVRIWRRHRGVLRAAYEAPPHSSEIGRVWESILDGYVTVAAGHIETERAAGRAPAGPDPATLARILIGANNQAFYHHVMTGETDDGFVDALAHVWAAGIYGHPGGVPGS</sequence>
<dbReference type="GO" id="GO:0003677">
    <property type="term" value="F:DNA binding"/>
    <property type="evidence" value="ECO:0007669"/>
    <property type="project" value="UniProtKB-UniRule"/>
</dbReference>
<reference evidence="6 7" key="1">
    <citation type="submission" date="2019-07" db="EMBL/GenBank/DDBJ databases">
        <authorList>
            <person name="Duangmal K."/>
            <person name="Teo W.F.A."/>
        </authorList>
    </citation>
    <scope>NUCLEOTIDE SEQUENCE [LARGE SCALE GENOMIC DNA]</scope>
    <source>
        <strain evidence="6 7">TBRC 6029</strain>
    </source>
</reference>
<keyword evidence="1" id="KW-0805">Transcription regulation</keyword>
<dbReference type="AlphaFoldDB" id="A0A558DD21"/>
<evidence type="ECO:0000256" key="4">
    <source>
        <dbReference type="PROSITE-ProRule" id="PRU00335"/>
    </source>
</evidence>
<dbReference type="Proteomes" id="UP000320011">
    <property type="component" value="Unassembled WGS sequence"/>
</dbReference>
<evidence type="ECO:0000256" key="2">
    <source>
        <dbReference type="ARBA" id="ARBA00023125"/>
    </source>
</evidence>
<organism evidence="6 7">
    <name type="scientific">Amycolatopsis rhizosphaerae</name>
    <dbReference type="NCBI Taxonomy" id="2053003"/>
    <lineage>
        <taxon>Bacteria</taxon>
        <taxon>Bacillati</taxon>
        <taxon>Actinomycetota</taxon>
        <taxon>Actinomycetes</taxon>
        <taxon>Pseudonocardiales</taxon>
        <taxon>Pseudonocardiaceae</taxon>
        <taxon>Amycolatopsis</taxon>
    </lineage>
</organism>
<dbReference type="InterPro" id="IPR049397">
    <property type="entry name" value="EthR_C"/>
</dbReference>